<dbReference type="HOGENOM" id="CLU_2808365_0_0_9"/>
<dbReference type="EMBL" id="CP003422">
    <property type="protein sequence ID" value="AFH60362.1"/>
    <property type="molecule type" value="Genomic_DNA"/>
</dbReference>
<protein>
    <submittedName>
        <fullName evidence="1">Uncharacterized protein</fullName>
    </submittedName>
</protein>
<organism evidence="1 2">
    <name type="scientific">Paenibacillus mucilaginosus K02</name>
    <dbReference type="NCBI Taxonomy" id="997761"/>
    <lineage>
        <taxon>Bacteria</taxon>
        <taxon>Bacillati</taxon>
        <taxon>Bacillota</taxon>
        <taxon>Bacilli</taxon>
        <taxon>Bacillales</taxon>
        <taxon>Paenibacillaceae</taxon>
        <taxon>Paenibacillus</taxon>
    </lineage>
</organism>
<dbReference type="Proteomes" id="UP000007392">
    <property type="component" value="Chromosome"/>
</dbReference>
<evidence type="ECO:0000313" key="1">
    <source>
        <dbReference type="EMBL" id="AFH60362.1"/>
    </source>
</evidence>
<dbReference type="AlphaFoldDB" id="I0BDB5"/>
<accession>I0BDB5</accession>
<name>I0BDB5_9BACL</name>
<gene>
    <name evidence="1" type="ORF">B2K_06425</name>
</gene>
<evidence type="ECO:0000313" key="2">
    <source>
        <dbReference type="Proteomes" id="UP000007392"/>
    </source>
</evidence>
<reference evidence="1 2" key="1">
    <citation type="submission" date="2013-06" db="EMBL/GenBank/DDBJ databases">
        <title>Complete genome sequence of Paenibacillus mucilaginosus K02.</title>
        <authorList>
            <person name="Xiao B."/>
            <person name="Sun L."/>
            <person name="Xiao L."/>
            <person name="Lian B."/>
        </authorList>
    </citation>
    <scope>NUCLEOTIDE SEQUENCE [LARGE SCALE GENOMIC DNA]</scope>
    <source>
        <strain evidence="1 2">K02</strain>
    </source>
</reference>
<sequence length="67" mass="7779">MSFFKRPMSLVLRITADGGMLARNRQLIIRGVLNPLNSRLLIVRQIHIAKRLQFVILQNEFNLLIHA</sequence>
<dbReference type="KEGG" id="pmw:B2K_06425"/>
<proteinExistence type="predicted"/>